<dbReference type="AlphaFoldDB" id="A0A6G1BR21"/>
<organism evidence="1 2">
    <name type="scientific">Oryza meyeriana var. granulata</name>
    <dbReference type="NCBI Taxonomy" id="110450"/>
    <lineage>
        <taxon>Eukaryota</taxon>
        <taxon>Viridiplantae</taxon>
        <taxon>Streptophyta</taxon>
        <taxon>Embryophyta</taxon>
        <taxon>Tracheophyta</taxon>
        <taxon>Spermatophyta</taxon>
        <taxon>Magnoliopsida</taxon>
        <taxon>Liliopsida</taxon>
        <taxon>Poales</taxon>
        <taxon>Poaceae</taxon>
        <taxon>BOP clade</taxon>
        <taxon>Oryzoideae</taxon>
        <taxon>Oryzeae</taxon>
        <taxon>Oryzinae</taxon>
        <taxon>Oryza</taxon>
        <taxon>Oryza meyeriana</taxon>
    </lineage>
</organism>
<proteinExistence type="predicted"/>
<comment type="caution">
    <text evidence="1">The sequence shown here is derived from an EMBL/GenBank/DDBJ whole genome shotgun (WGS) entry which is preliminary data.</text>
</comment>
<reference evidence="1 2" key="1">
    <citation type="submission" date="2019-11" db="EMBL/GenBank/DDBJ databases">
        <title>Whole genome sequence of Oryza granulata.</title>
        <authorList>
            <person name="Li W."/>
        </authorList>
    </citation>
    <scope>NUCLEOTIDE SEQUENCE [LARGE SCALE GENOMIC DNA]</scope>
    <source>
        <strain evidence="2">cv. Menghai</strain>
        <tissue evidence="1">Leaf</tissue>
    </source>
</reference>
<sequence>MAVPSLVGNALQVVLVLPSYSHGRRVIASPLVLAMTLPQVKPCSHARRAPLQQWMGSHCLTLGPHHDSTSSQAVESLLG</sequence>
<protein>
    <submittedName>
        <fullName evidence="1">Uncharacterized protein</fullName>
    </submittedName>
</protein>
<accession>A0A6G1BR21</accession>
<evidence type="ECO:0000313" key="1">
    <source>
        <dbReference type="EMBL" id="KAF0890214.1"/>
    </source>
</evidence>
<keyword evidence="2" id="KW-1185">Reference proteome</keyword>
<name>A0A6G1BR21_9ORYZ</name>
<dbReference type="EMBL" id="SPHZ02000012">
    <property type="protein sequence ID" value="KAF0890214.1"/>
    <property type="molecule type" value="Genomic_DNA"/>
</dbReference>
<dbReference type="Proteomes" id="UP000479710">
    <property type="component" value="Unassembled WGS sequence"/>
</dbReference>
<gene>
    <name evidence="1" type="ORF">E2562_039093</name>
</gene>
<evidence type="ECO:0000313" key="2">
    <source>
        <dbReference type="Proteomes" id="UP000479710"/>
    </source>
</evidence>